<dbReference type="WBParaSite" id="Csp11.Scaffold629.g10621.t1">
    <property type="protein sequence ID" value="Csp11.Scaffold629.g10621.t1"/>
    <property type="gene ID" value="Csp11.Scaffold629.g10621"/>
</dbReference>
<dbReference type="PROSITE" id="PS50041">
    <property type="entry name" value="C_TYPE_LECTIN_2"/>
    <property type="match status" value="1"/>
</dbReference>
<dbReference type="STRING" id="1561998.A0A1I7TPZ9"/>
<name>A0A1I7TPZ9_9PELO</name>
<dbReference type="eggNOG" id="KOG4297">
    <property type="taxonomic scope" value="Eukaryota"/>
</dbReference>
<dbReference type="PANTHER" id="PTHR23062:SF3">
    <property type="entry name" value="ANF_RECEPTOR DOMAIN-CONTAINING PROTEIN-RELATED"/>
    <property type="match status" value="1"/>
</dbReference>
<sequence>MLIVSVNARCLSIGDLCYTFPNLKLNYVDAKNYCSSMNQNLATVRTEKQHSYLSAVARVRWASSLFWIDLSRPSINAPFVWSDDSVKDSLYVAGSTETGKWLTVDGEKELNFICSYPNSDTSNEKSDQKSELLSRKDSDLKPNVTCLFMVDFQSSGISQAAISTYKSVLLKQFFLILPLTFQYFNFAQLVASKLNDESHFTGYLDTFGYSASLADHKNIPTYSYENFRTLPFSILDTDDDIDMDLKDVDSSLRSARWIPPVEDQTCMVFFSAAPESLYGGSEIQTTYDSFQTVIGVLVGGATSIPGLTNPIAATTLSDADASAVVELLLRSLPSN</sequence>
<dbReference type="CDD" id="cd00037">
    <property type="entry name" value="CLECT"/>
    <property type="match status" value="1"/>
</dbReference>
<dbReference type="InterPro" id="IPR016187">
    <property type="entry name" value="CTDL_fold"/>
</dbReference>
<protein>
    <submittedName>
        <fullName evidence="3">C-type lectin domain-containing protein</fullName>
    </submittedName>
</protein>
<proteinExistence type="predicted"/>
<evidence type="ECO:0000259" key="1">
    <source>
        <dbReference type="PROSITE" id="PS50041"/>
    </source>
</evidence>
<dbReference type="Pfam" id="PF00059">
    <property type="entry name" value="Lectin_C"/>
    <property type="match status" value="1"/>
</dbReference>
<dbReference type="InterPro" id="IPR001304">
    <property type="entry name" value="C-type_lectin-like"/>
</dbReference>
<dbReference type="Proteomes" id="UP000095282">
    <property type="component" value="Unplaced"/>
</dbReference>
<evidence type="ECO:0000313" key="3">
    <source>
        <dbReference type="WBParaSite" id="Csp11.Scaffold629.g10621.t1"/>
    </source>
</evidence>
<dbReference type="PANTHER" id="PTHR23062">
    <property type="entry name" value="HYPOTHETICAL PROTEIN C.ELEGANS"/>
    <property type="match status" value="1"/>
</dbReference>
<feature type="domain" description="C-type lectin" evidence="1">
    <location>
        <begin position="13"/>
        <end position="115"/>
    </location>
</feature>
<evidence type="ECO:0000313" key="2">
    <source>
        <dbReference type="Proteomes" id="UP000095282"/>
    </source>
</evidence>
<dbReference type="SMART" id="SM00034">
    <property type="entry name" value="CLECT"/>
    <property type="match status" value="1"/>
</dbReference>
<dbReference type="SUPFAM" id="SSF56436">
    <property type="entry name" value="C-type lectin-like"/>
    <property type="match status" value="1"/>
</dbReference>
<organism evidence="2 3">
    <name type="scientific">Caenorhabditis tropicalis</name>
    <dbReference type="NCBI Taxonomy" id="1561998"/>
    <lineage>
        <taxon>Eukaryota</taxon>
        <taxon>Metazoa</taxon>
        <taxon>Ecdysozoa</taxon>
        <taxon>Nematoda</taxon>
        <taxon>Chromadorea</taxon>
        <taxon>Rhabditida</taxon>
        <taxon>Rhabditina</taxon>
        <taxon>Rhabditomorpha</taxon>
        <taxon>Rhabditoidea</taxon>
        <taxon>Rhabditidae</taxon>
        <taxon>Peloderinae</taxon>
        <taxon>Caenorhabditis</taxon>
    </lineage>
</organism>
<keyword evidence="2" id="KW-1185">Reference proteome</keyword>
<dbReference type="InterPro" id="IPR016186">
    <property type="entry name" value="C-type_lectin-like/link_sf"/>
</dbReference>
<accession>A0A1I7TPZ9</accession>
<dbReference type="AlphaFoldDB" id="A0A1I7TPZ9"/>
<dbReference type="GO" id="GO:0045087">
    <property type="term" value="P:innate immune response"/>
    <property type="evidence" value="ECO:0007669"/>
    <property type="project" value="TreeGrafter"/>
</dbReference>
<dbReference type="Gene3D" id="3.10.100.10">
    <property type="entry name" value="Mannose-Binding Protein A, subunit A"/>
    <property type="match status" value="1"/>
</dbReference>
<reference evidence="3" key="1">
    <citation type="submission" date="2016-11" db="UniProtKB">
        <authorList>
            <consortium name="WormBaseParasite"/>
        </authorList>
    </citation>
    <scope>IDENTIFICATION</scope>
</reference>